<evidence type="ECO:0000313" key="2">
    <source>
        <dbReference type="EMBL" id="AZS29028.1"/>
    </source>
</evidence>
<dbReference type="SMART" id="SM00563">
    <property type="entry name" value="PlsC"/>
    <property type="match status" value="1"/>
</dbReference>
<dbReference type="GO" id="GO:0016746">
    <property type="term" value="F:acyltransferase activity"/>
    <property type="evidence" value="ECO:0007669"/>
    <property type="project" value="UniProtKB-KW"/>
</dbReference>
<feature type="domain" description="Phospholipid/glycerol acyltransferase" evidence="1">
    <location>
        <begin position="35"/>
        <end position="159"/>
    </location>
</feature>
<organism evidence="2 3">
    <name type="scientific">Butyricimonas faecalis</name>
    <dbReference type="NCBI Taxonomy" id="2093856"/>
    <lineage>
        <taxon>Bacteria</taxon>
        <taxon>Pseudomonadati</taxon>
        <taxon>Bacteroidota</taxon>
        <taxon>Bacteroidia</taxon>
        <taxon>Bacteroidales</taxon>
        <taxon>Odoribacteraceae</taxon>
        <taxon>Butyricimonas</taxon>
    </lineage>
</organism>
<proteinExistence type="predicted"/>
<dbReference type="CDD" id="cd07989">
    <property type="entry name" value="LPLAT_AGPAT-like"/>
    <property type="match status" value="1"/>
</dbReference>
<dbReference type="RefSeq" id="WP_106479893.1">
    <property type="nucleotide sequence ID" value="NZ_CP032819.1"/>
</dbReference>
<accession>A0A3S9VR66</accession>
<protein>
    <submittedName>
        <fullName evidence="2">1-acyl-sn-glycerol-3-phosphate acyltransferase</fullName>
    </submittedName>
</protein>
<dbReference type="Proteomes" id="UP000270673">
    <property type="component" value="Chromosome"/>
</dbReference>
<gene>
    <name evidence="2" type="ORF">D8S85_05310</name>
</gene>
<evidence type="ECO:0000313" key="3">
    <source>
        <dbReference type="Proteomes" id="UP000270673"/>
    </source>
</evidence>
<dbReference type="OrthoDB" id="9799237at2"/>
<dbReference type="AlphaFoldDB" id="A0A3S9VR66"/>
<dbReference type="SUPFAM" id="SSF69593">
    <property type="entry name" value="Glycerol-3-phosphate (1)-acyltransferase"/>
    <property type="match status" value="1"/>
</dbReference>
<dbReference type="Pfam" id="PF01553">
    <property type="entry name" value="Acyltransferase"/>
    <property type="match status" value="1"/>
</dbReference>
<name>A0A3S9VR66_9BACT</name>
<evidence type="ECO:0000259" key="1">
    <source>
        <dbReference type="SMART" id="SM00563"/>
    </source>
</evidence>
<sequence length="257" mass="28870">MGYKQVLAAFYRGVLSARYRVRLEGVELLTEKRATLFLPNHQASVDPQIVCSQLLRYVDVSPLVTEGYFKIPVVAQVLHLMHAVRVPDLEKSRRGVEIVAGLNRVVIDALAAGHNVLLYPAGQLTNSGLERVGNKQGAWQVCHQLPEGARVVGVRIRGLWGSMWSRAKTGSSPNFAWTYLKGIFYVLANLLFFVPRRDVLITFEDITDDAVRYAAEGRQPFNRFLESFYNAPGEEQPLFLKHFFYVRGRGHGPSLGV</sequence>
<keyword evidence="2" id="KW-0012">Acyltransferase</keyword>
<dbReference type="KEGG" id="buy:D8S85_05310"/>
<reference evidence="2 3" key="1">
    <citation type="submission" date="2018-10" db="EMBL/GenBank/DDBJ databases">
        <title>Butyricimonas faecalis sp. nov., isolated from human faeces and emended description of the genus Butyricimonas.</title>
        <authorList>
            <person name="Le Roy T."/>
            <person name="Van der Smissen P."/>
            <person name="Paquot A."/>
            <person name="Delzenne N."/>
            <person name="Muccioli G."/>
            <person name="Collet J.-F."/>
            <person name="Cani P.D."/>
        </authorList>
    </citation>
    <scope>NUCLEOTIDE SEQUENCE [LARGE SCALE GENOMIC DNA]</scope>
    <source>
        <strain evidence="2 3">H184</strain>
    </source>
</reference>
<keyword evidence="3" id="KW-1185">Reference proteome</keyword>
<dbReference type="InterPro" id="IPR002123">
    <property type="entry name" value="Plipid/glycerol_acylTrfase"/>
</dbReference>
<dbReference type="EMBL" id="CP032819">
    <property type="protein sequence ID" value="AZS29028.1"/>
    <property type="molecule type" value="Genomic_DNA"/>
</dbReference>
<keyword evidence="2" id="KW-0808">Transferase</keyword>